<dbReference type="RefSeq" id="WP_146566488.1">
    <property type="nucleotide sequence ID" value="NZ_VOHL01000001.1"/>
</dbReference>
<dbReference type="Pfam" id="PF01638">
    <property type="entry name" value="HxlR"/>
    <property type="match status" value="1"/>
</dbReference>
<evidence type="ECO:0000313" key="5">
    <source>
        <dbReference type="EMBL" id="TWS99181.1"/>
    </source>
</evidence>
<dbReference type="Gene3D" id="1.10.10.10">
    <property type="entry name" value="Winged helix-like DNA-binding domain superfamily/Winged helix DNA-binding domain"/>
    <property type="match status" value="1"/>
</dbReference>
<dbReference type="InterPro" id="IPR036390">
    <property type="entry name" value="WH_DNA-bd_sf"/>
</dbReference>
<dbReference type="InterPro" id="IPR036388">
    <property type="entry name" value="WH-like_DNA-bd_sf"/>
</dbReference>
<comment type="caution">
    <text evidence="5">The sequence shown here is derived from an EMBL/GenBank/DDBJ whole genome shotgun (WGS) entry which is preliminary data.</text>
</comment>
<dbReference type="PROSITE" id="PS51118">
    <property type="entry name" value="HTH_HXLR"/>
    <property type="match status" value="1"/>
</dbReference>
<evidence type="ECO:0000313" key="6">
    <source>
        <dbReference type="Proteomes" id="UP000317430"/>
    </source>
</evidence>
<dbReference type="OrthoDB" id="9791143at2"/>
<dbReference type="EMBL" id="VOHL01000001">
    <property type="protein sequence ID" value="TWS99181.1"/>
    <property type="molecule type" value="Genomic_DNA"/>
</dbReference>
<reference evidence="5 6" key="1">
    <citation type="submission" date="2019-08" db="EMBL/GenBank/DDBJ databases">
        <authorList>
            <person name="Lei W."/>
        </authorList>
    </citation>
    <scope>NUCLEOTIDE SEQUENCE [LARGE SCALE GENOMIC DNA]</scope>
    <source>
        <strain evidence="5 6">CCUG 66496</strain>
    </source>
</reference>
<organism evidence="5 6">
    <name type="scientific">Streptococcus cuniculipharyngis</name>
    <dbReference type="NCBI Taxonomy" id="1562651"/>
    <lineage>
        <taxon>Bacteria</taxon>
        <taxon>Bacillati</taxon>
        <taxon>Bacillota</taxon>
        <taxon>Bacilli</taxon>
        <taxon>Lactobacillales</taxon>
        <taxon>Streptococcaceae</taxon>
        <taxon>Streptococcus</taxon>
    </lineage>
</organism>
<accession>A0A5C5SGY9</accession>
<keyword evidence="1" id="KW-0805">Transcription regulation</keyword>
<dbReference type="AlphaFoldDB" id="A0A5C5SGY9"/>
<keyword evidence="6" id="KW-1185">Reference proteome</keyword>
<keyword evidence="3" id="KW-0804">Transcription</keyword>
<dbReference type="GO" id="GO:0003677">
    <property type="term" value="F:DNA binding"/>
    <property type="evidence" value="ECO:0007669"/>
    <property type="project" value="UniProtKB-KW"/>
</dbReference>
<dbReference type="Proteomes" id="UP000317430">
    <property type="component" value="Unassembled WGS sequence"/>
</dbReference>
<dbReference type="SUPFAM" id="SSF46785">
    <property type="entry name" value="Winged helix' DNA-binding domain"/>
    <property type="match status" value="1"/>
</dbReference>
<dbReference type="PANTHER" id="PTHR33204">
    <property type="entry name" value="TRANSCRIPTIONAL REGULATOR, MARR FAMILY"/>
    <property type="match status" value="1"/>
</dbReference>
<keyword evidence="2" id="KW-0238">DNA-binding</keyword>
<feature type="domain" description="HTH hxlR-type" evidence="4">
    <location>
        <begin position="5"/>
        <end position="119"/>
    </location>
</feature>
<dbReference type="InterPro" id="IPR002577">
    <property type="entry name" value="HTH_HxlR"/>
</dbReference>
<proteinExistence type="predicted"/>
<evidence type="ECO:0000256" key="1">
    <source>
        <dbReference type="ARBA" id="ARBA00023015"/>
    </source>
</evidence>
<evidence type="ECO:0000259" key="4">
    <source>
        <dbReference type="PROSITE" id="PS51118"/>
    </source>
</evidence>
<gene>
    <name evidence="5" type="ORF">FRX57_03010</name>
</gene>
<dbReference type="InterPro" id="IPR011991">
    <property type="entry name" value="ArsR-like_HTH"/>
</dbReference>
<evidence type="ECO:0000256" key="3">
    <source>
        <dbReference type="ARBA" id="ARBA00023163"/>
    </source>
</evidence>
<dbReference type="PANTHER" id="PTHR33204:SF29">
    <property type="entry name" value="TRANSCRIPTIONAL REGULATOR"/>
    <property type="match status" value="1"/>
</dbReference>
<name>A0A5C5SGY9_9STRE</name>
<evidence type="ECO:0000256" key="2">
    <source>
        <dbReference type="ARBA" id="ARBA00023125"/>
    </source>
</evidence>
<sequence>MAKICPRGFQPEDLEKPTPLLHLLYTQNILQGRWKLLILDFLAKGPQRFSQLQRHLGNLSQGSLTKQLKEMEADGLLQKEIYPQVPPRVDYQLTHKGRDLLPILELMVAYGQAHMPAVEDRENNQRP</sequence>
<dbReference type="CDD" id="cd00090">
    <property type="entry name" value="HTH_ARSR"/>
    <property type="match status" value="1"/>
</dbReference>
<protein>
    <submittedName>
        <fullName evidence="5">Helix-turn-helix transcriptional regulator</fullName>
    </submittedName>
</protein>